<keyword evidence="2" id="KW-0175">Coiled coil</keyword>
<dbReference type="AlphaFoldDB" id="A0A370U4K0"/>
<proteinExistence type="predicted"/>
<keyword evidence="4" id="KW-1185">Reference proteome</keyword>
<feature type="coiled-coil region" evidence="2">
    <location>
        <begin position="678"/>
        <end position="705"/>
    </location>
</feature>
<gene>
    <name evidence="3" type="ORF">DN730_17935</name>
</gene>
<dbReference type="GO" id="GO:0003677">
    <property type="term" value="F:DNA binding"/>
    <property type="evidence" value="ECO:0007669"/>
    <property type="project" value="InterPro"/>
</dbReference>
<dbReference type="OrthoDB" id="2077978at2"/>
<dbReference type="Pfam" id="PF13009">
    <property type="entry name" value="Integrase_2"/>
    <property type="match status" value="1"/>
</dbReference>
<keyword evidence="1" id="KW-0233">DNA recombination</keyword>
<dbReference type="InterPro" id="IPR024965">
    <property type="entry name" value="Putative_integrase"/>
</dbReference>
<dbReference type="GO" id="GO:0006310">
    <property type="term" value="P:DNA recombination"/>
    <property type="evidence" value="ECO:0007669"/>
    <property type="project" value="UniProtKB-KW"/>
</dbReference>
<dbReference type="EMBL" id="QKRA01000015">
    <property type="protein sequence ID" value="RDL42711.1"/>
    <property type="molecule type" value="Genomic_DNA"/>
</dbReference>
<dbReference type="RefSeq" id="WP_115469513.1">
    <property type="nucleotide sequence ID" value="NZ_QKRA01000015.1"/>
</dbReference>
<dbReference type="SUPFAM" id="SSF56349">
    <property type="entry name" value="DNA breaking-rejoining enzymes"/>
    <property type="match status" value="1"/>
</dbReference>
<evidence type="ECO:0000256" key="1">
    <source>
        <dbReference type="ARBA" id="ARBA00023172"/>
    </source>
</evidence>
<comment type="caution">
    <text evidence="3">The sequence shown here is derived from an EMBL/GenBank/DDBJ whole genome shotgun (WGS) entry which is preliminary data.</text>
</comment>
<dbReference type="GO" id="GO:0015074">
    <property type="term" value="P:DNA integration"/>
    <property type="evidence" value="ECO:0007669"/>
    <property type="project" value="InterPro"/>
</dbReference>
<evidence type="ECO:0000256" key="2">
    <source>
        <dbReference type="SAM" id="Coils"/>
    </source>
</evidence>
<organism evidence="3 4">
    <name type="scientific">Marinomonas piezotolerans</name>
    <dbReference type="NCBI Taxonomy" id="2213058"/>
    <lineage>
        <taxon>Bacteria</taxon>
        <taxon>Pseudomonadati</taxon>
        <taxon>Pseudomonadota</taxon>
        <taxon>Gammaproteobacteria</taxon>
        <taxon>Oceanospirillales</taxon>
        <taxon>Oceanospirillaceae</taxon>
        <taxon>Marinomonas</taxon>
    </lineage>
</organism>
<dbReference type="Gene3D" id="1.10.443.10">
    <property type="entry name" value="Intergrase catalytic core"/>
    <property type="match status" value="1"/>
</dbReference>
<sequence length="905" mass="103681">MHAVQHHSYTLRQLKKECKKLGIRNSVEYRAEYKKHPGFPANLERTYREEWISYCDFFDIPEFVDYQSLKKLIQPIGLKSQAEYKKFLREYSDPTLPYDPQTVYGNQWEDWFIFLGKEQPFQPRYITEGYQKWREHIEEFMKNARGGQSKVTALCRFVRLYIEKYDIAESPEHFMMLEKPFLKPLNAELEAFSDNTKGNILKSTNQFLDYVLDNHLTIEDEETGEILRITGARNPLKLFLTDASVTNPNRAESNKACLPYHFVKKASEWLLPNNAKNFRSLKHLQIFDADWIEVDSSVIDKFDPDCVFKIIGGKYHIWCPTDWIHLYALLRVPLRGRQIAYNDSGEGDAKIADVDKAGNIIWLENTGPLANTTKHQSFIKDYGNNEIGMFVTTNKTSNNGQGYSIPYMPDDLAYWLVRLRKWQQKYNPIHEPTYWSSLTRTNLNEAQLKAKGKNCFLFRAFSDQEPKNPSSALTTRLAATLYNIQPKDLQLAEFKSIKSNLSHYKSVYTPHSMRVSLITAYIMEKGLPIEVVMKIVGHSSIVMSIYYVKISNSEIRKKLEAAEKIALQSQAVETQKVIERNQIESVKNTLISNNDDLLRSLTNTTPAGNFIFRDYGICPFAASQCHDGGEEINSSQIRSPVPQGYLGNQNCLRCRHFITGPAFIGGLLSITNEILLEANEQSDICNRIQTNIEKIEDELNTLDEAEFIAHTKGEKAPASNRNVIEQSLRHTESEYESAAKKLDMFLCDLQSSYSLVKKCLSTTSLDNESSEFPTLIKSDDAEAIIQIEESSQFEQLQEICENATIYTSSNAKRAIYPRSQLLDRMASLNNIAPSLFMLSEDQQFHVGNQLCSLLKARLGTWKRVSELVTGNIMLIDLGESEKIEPSEIQLTIKSSLEEANKKISN</sequence>
<evidence type="ECO:0000313" key="3">
    <source>
        <dbReference type="EMBL" id="RDL42711.1"/>
    </source>
</evidence>
<dbReference type="InterPro" id="IPR013762">
    <property type="entry name" value="Integrase-like_cat_sf"/>
</dbReference>
<evidence type="ECO:0000313" key="4">
    <source>
        <dbReference type="Proteomes" id="UP000254326"/>
    </source>
</evidence>
<dbReference type="InterPro" id="IPR011010">
    <property type="entry name" value="DNA_brk_join_enz"/>
</dbReference>
<reference evidence="3 4" key="1">
    <citation type="submission" date="2018-06" db="EMBL/GenBank/DDBJ databases">
        <title>Marinomonas sp. YLB-05 draft genome sequence.</title>
        <authorList>
            <person name="Yu L."/>
            <person name="Tang X."/>
        </authorList>
    </citation>
    <scope>NUCLEOTIDE SEQUENCE [LARGE SCALE GENOMIC DNA]</scope>
    <source>
        <strain evidence="3 4">YLB-05</strain>
    </source>
</reference>
<name>A0A370U4K0_9GAMM</name>
<accession>A0A370U4K0</accession>
<dbReference type="Proteomes" id="UP000254326">
    <property type="component" value="Unassembled WGS sequence"/>
</dbReference>
<protein>
    <submittedName>
        <fullName evidence="3">Integrase</fullName>
    </submittedName>
</protein>